<keyword evidence="6" id="KW-0966">Cell projection</keyword>
<reference evidence="6 7" key="1">
    <citation type="submission" date="2016-07" db="EMBL/GenBank/DDBJ databases">
        <title>Genome analysis of Burkholderia fungorum ES3-20.</title>
        <authorList>
            <person name="Xu D."/>
            <person name="Yao R."/>
            <person name="Zheng S."/>
        </authorList>
    </citation>
    <scope>NUCLEOTIDE SEQUENCE [LARGE SCALE GENOMIC DNA]</scope>
    <source>
        <strain evidence="6 7">ES3-20</strain>
    </source>
</reference>
<dbReference type="GO" id="GO:0009428">
    <property type="term" value="C:bacterial-type flagellum basal body, distal rod, P ring"/>
    <property type="evidence" value="ECO:0007669"/>
    <property type="project" value="InterPro"/>
</dbReference>
<keyword evidence="3 5" id="KW-0732">Signal</keyword>
<dbReference type="OrthoDB" id="9786431at2"/>
<evidence type="ECO:0000256" key="5">
    <source>
        <dbReference type="HAMAP-Rule" id="MF_00416"/>
    </source>
</evidence>
<dbReference type="EMBL" id="MCAS01000025">
    <property type="protein sequence ID" value="RKF41691.1"/>
    <property type="molecule type" value="Genomic_DNA"/>
</dbReference>
<gene>
    <name evidence="5" type="primary">flgI</name>
    <name evidence="6" type="ORF">BCY88_31145</name>
</gene>
<dbReference type="AlphaFoldDB" id="A0A3R7E4F2"/>
<comment type="function">
    <text evidence="1 5">Assembles around the rod to form the L-ring and probably protects the motor/basal body from shearing forces during rotation.</text>
</comment>
<dbReference type="PRINTS" id="PR01010">
    <property type="entry name" value="FLGPRINGFLGI"/>
</dbReference>
<dbReference type="Pfam" id="PF02119">
    <property type="entry name" value="FlgI"/>
    <property type="match status" value="1"/>
</dbReference>
<evidence type="ECO:0000313" key="7">
    <source>
        <dbReference type="Proteomes" id="UP000283709"/>
    </source>
</evidence>
<dbReference type="PANTHER" id="PTHR30381:SF0">
    <property type="entry name" value="FLAGELLAR P-RING PROTEIN"/>
    <property type="match status" value="1"/>
</dbReference>
<proteinExistence type="inferred from homology"/>
<dbReference type="RefSeq" id="WP_120346517.1">
    <property type="nucleotide sequence ID" value="NZ_MCAS01000025.1"/>
</dbReference>
<protein>
    <recommendedName>
        <fullName evidence="5">Flagellar P-ring protein</fullName>
    </recommendedName>
    <alternativeName>
        <fullName evidence="5">Basal body P-ring protein</fullName>
    </alternativeName>
</protein>
<evidence type="ECO:0000256" key="2">
    <source>
        <dbReference type="ARBA" id="ARBA00004117"/>
    </source>
</evidence>
<name>A0A3R7E4F2_9BURK</name>
<comment type="similarity">
    <text evidence="5">Belongs to the FlgI family.</text>
</comment>
<keyword evidence="6" id="KW-0969">Cilium</keyword>
<dbReference type="HAMAP" id="MF_00416">
    <property type="entry name" value="FlgI"/>
    <property type="match status" value="1"/>
</dbReference>
<dbReference type="InterPro" id="IPR001782">
    <property type="entry name" value="Flag_FlgI"/>
</dbReference>
<feature type="signal peptide" evidence="5">
    <location>
        <begin position="1"/>
        <end position="30"/>
    </location>
</feature>
<dbReference type="GO" id="GO:0071973">
    <property type="term" value="P:bacterial-type flagellum-dependent cell motility"/>
    <property type="evidence" value="ECO:0007669"/>
    <property type="project" value="InterPro"/>
</dbReference>
<evidence type="ECO:0000256" key="3">
    <source>
        <dbReference type="ARBA" id="ARBA00022729"/>
    </source>
</evidence>
<comment type="caution">
    <text evidence="6">The sequence shown here is derived from an EMBL/GenBank/DDBJ whole genome shotgun (WGS) entry which is preliminary data.</text>
</comment>
<dbReference type="PANTHER" id="PTHR30381">
    <property type="entry name" value="FLAGELLAR P-RING PERIPLASMIC PROTEIN FLGI"/>
    <property type="match status" value="1"/>
</dbReference>
<sequence length="386" mass="39526" precursor="true">MRTVFSRLGRAFALVALACAALPAATPAHAERLKDLVQIQGVRDNPLIGYGLVVGLDGTGDQTTQTPFTTQTLANMLANLGISINNQAAGSTNQQSSLSNIQLKNVAAVMVTAVLPPFARPGEAIDVTVSSLGNSKSLRGGTLLLTPLKGADGQVYALGQGNLAVGGAGASANGSKVQVNTLNAGRIAGGAIVERAVPTSVSQAGTMQLDLNDMDYDTTQRIVAAVNNAFGSGTATALDGRTIQLRAPSDPEQQVAFMAQLQNLDVKPAQAAAKVILNARTGSIVMNQMVTLQNCAVAHGNLSVVINTQPVVSQPGAFSNGQTVVAKQSQIQMKQDNGALKMVTAGANLAEVVKALNALGATPADLMSILQAMKAAGALRADLEII</sequence>
<dbReference type="GO" id="GO:0005198">
    <property type="term" value="F:structural molecule activity"/>
    <property type="evidence" value="ECO:0007669"/>
    <property type="project" value="InterPro"/>
</dbReference>
<evidence type="ECO:0000256" key="4">
    <source>
        <dbReference type="ARBA" id="ARBA00023143"/>
    </source>
</evidence>
<organism evidence="6 7">
    <name type="scientific">Paraburkholderia fungorum</name>
    <dbReference type="NCBI Taxonomy" id="134537"/>
    <lineage>
        <taxon>Bacteria</taxon>
        <taxon>Pseudomonadati</taxon>
        <taxon>Pseudomonadota</taxon>
        <taxon>Betaproteobacteria</taxon>
        <taxon>Burkholderiales</taxon>
        <taxon>Burkholderiaceae</taxon>
        <taxon>Paraburkholderia</taxon>
    </lineage>
</organism>
<dbReference type="Proteomes" id="UP000283709">
    <property type="component" value="Unassembled WGS sequence"/>
</dbReference>
<evidence type="ECO:0000313" key="6">
    <source>
        <dbReference type="EMBL" id="RKF41691.1"/>
    </source>
</evidence>
<accession>A0A3R7E4F2</accession>
<evidence type="ECO:0000256" key="1">
    <source>
        <dbReference type="ARBA" id="ARBA00002591"/>
    </source>
</evidence>
<keyword evidence="4 5" id="KW-0975">Bacterial flagellum</keyword>
<comment type="subunit">
    <text evidence="5">The basal body constitutes a major portion of the flagellar organelle and consists of four rings (L,P,S, and M) mounted on a central rod.</text>
</comment>
<dbReference type="GO" id="GO:0030288">
    <property type="term" value="C:outer membrane-bounded periplasmic space"/>
    <property type="evidence" value="ECO:0007669"/>
    <property type="project" value="InterPro"/>
</dbReference>
<keyword evidence="6" id="KW-0282">Flagellum</keyword>
<feature type="chain" id="PRO_5018798435" description="Flagellar P-ring protein" evidence="5">
    <location>
        <begin position="31"/>
        <end position="386"/>
    </location>
</feature>
<comment type="subcellular location">
    <subcellularLocation>
        <location evidence="2 5">Bacterial flagellum basal body</location>
    </subcellularLocation>
</comment>
<dbReference type="NCBIfam" id="NF003676">
    <property type="entry name" value="PRK05303.1"/>
    <property type="match status" value="1"/>
</dbReference>